<protein>
    <submittedName>
        <fullName evidence="8">Drug/metabolite transporter (DMT)-like permease</fullName>
    </submittedName>
</protein>
<dbReference type="InterPro" id="IPR037185">
    <property type="entry name" value="EmrE-like"/>
</dbReference>
<keyword evidence="9" id="KW-1185">Reference proteome</keyword>
<keyword evidence="5 6" id="KW-0472">Membrane</keyword>
<dbReference type="SUPFAM" id="SSF103481">
    <property type="entry name" value="Multidrug resistance efflux transporter EmrE"/>
    <property type="match status" value="2"/>
</dbReference>
<evidence type="ECO:0000313" key="8">
    <source>
        <dbReference type="EMBL" id="TDO34652.1"/>
    </source>
</evidence>
<feature type="transmembrane region" description="Helical" evidence="6">
    <location>
        <begin position="162"/>
        <end position="181"/>
    </location>
</feature>
<dbReference type="InterPro" id="IPR000620">
    <property type="entry name" value="EamA_dom"/>
</dbReference>
<feature type="transmembrane region" description="Helical" evidence="6">
    <location>
        <begin position="188"/>
        <end position="212"/>
    </location>
</feature>
<feature type="transmembrane region" description="Helical" evidence="6">
    <location>
        <begin position="80"/>
        <end position="100"/>
    </location>
</feature>
<feature type="transmembrane region" description="Helical" evidence="6">
    <location>
        <begin position="224"/>
        <end position="245"/>
    </location>
</feature>
<reference evidence="8 9" key="1">
    <citation type="submission" date="2019-03" db="EMBL/GenBank/DDBJ databases">
        <title>Genomic Encyclopedia of Type Strains, Phase III (KMG-III): the genomes of soil and plant-associated and newly described type strains.</title>
        <authorList>
            <person name="Whitman W."/>
        </authorList>
    </citation>
    <scope>NUCLEOTIDE SEQUENCE [LARGE SCALE GENOMIC DNA]</scope>
    <source>
        <strain evidence="8 9">VKM Ac-2527</strain>
    </source>
</reference>
<comment type="subcellular location">
    <subcellularLocation>
        <location evidence="1">Membrane</location>
        <topology evidence="1">Multi-pass membrane protein</topology>
    </subcellularLocation>
</comment>
<feature type="transmembrane region" description="Helical" evidence="6">
    <location>
        <begin position="137"/>
        <end position="156"/>
    </location>
</feature>
<evidence type="ECO:0000313" key="9">
    <source>
        <dbReference type="Proteomes" id="UP000295388"/>
    </source>
</evidence>
<evidence type="ECO:0000256" key="5">
    <source>
        <dbReference type="ARBA" id="ARBA00023136"/>
    </source>
</evidence>
<evidence type="ECO:0000256" key="2">
    <source>
        <dbReference type="ARBA" id="ARBA00007362"/>
    </source>
</evidence>
<dbReference type="Pfam" id="PF00892">
    <property type="entry name" value="EamA"/>
    <property type="match status" value="2"/>
</dbReference>
<dbReference type="InterPro" id="IPR050638">
    <property type="entry name" value="AA-Vitamin_Transporters"/>
</dbReference>
<evidence type="ECO:0000256" key="4">
    <source>
        <dbReference type="ARBA" id="ARBA00022989"/>
    </source>
</evidence>
<feature type="domain" description="EamA" evidence="7">
    <location>
        <begin position="22"/>
        <end position="151"/>
    </location>
</feature>
<dbReference type="OrthoDB" id="9809509at2"/>
<keyword evidence="4 6" id="KW-1133">Transmembrane helix</keyword>
<dbReference type="RefSeq" id="WP_133804759.1">
    <property type="nucleotide sequence ID" value="NZ_SNWQ01000026.1"/>
</dbReference>
<keyword evidence="3 6" id="KW-0812">Transmembrane</keyword>
<feature type="transmembrane region" description="Helical" evidence="6">
    <location>
        <begin position="280"/>
        <end position="298"/>
    </location>
</feature>
<feature type="transmembrane region" description="Helical" evidence="6">
    <location>
        <begin position="257"/>
        <end position="274"/>
    </location>
</feature>
<proteinExistence type="inferred from homology"/>
<feature type="domain" description="EamA" evidence="7">
    <location>
        <begin position="192"/>
        <end position="297"/>
    </location>
</feature>
<dbReference type="AlphaFoldDB" id="A0A4R6JG50"/>
<feature type="transmembrane region" description="Helical" evidence="6">
    <location>
        <begin position="21"/>
        <end position="38"/>
    </location>
</feature>
<evidence type="ECO:0000256" key="6">
    <source>
        <dbReference type="SAM" id="Phobius"/>
    </source>
</evidence>
<dbReference type="PANTHER" id="PTHR32322:SF2">
    <property type="entry name" value="EAMA DOMAIN-CONTAINING PROTEIN"/>
    <property type="match status" value="1"/>
</dbReference>
<dbReference type="PANTHER" id="PTHR32322">
    <property type="entry name" value="INNER MEMBRANE TRANSPORTER"/>
    <property type="match status" value="1"/>
</dbReference>
<comment type="caution">
    <text evidence="8">The sequence shown here is derived from an EMBL/GenBank/DDBJ whole genome shotgun (WGS) entry which is preliminary data.</text>
</comment>
<dbReference type="EMBL" id="SNWQ01000026">
    <property type="protein sequence ID" value="TDO34652.1"/>
    <property type="molecule type" value="Genomic_DNA"/>
</dbReference>
<feature type="transmembrane region" description="Helical" evidence="6">
    <location>
        <begin position="50"/>
        <end position="68"/>
    </location>
</feature>
<dbReference type="Proteomes" id="UP000295388">
    <property type="component" value="Unassembled WGS sequence"/>
</dbReference>
<comment type="similarity">
    <text evidence="2">Belongs to the EamA transporter family.</text>
</comment>
<evidence type="ECO:0000259" key="7">
    <source>
        <dbReference type="Pfam" id="PF00892"/>
    </source>
</evidence>
<evidence type="ECO:0000256" key="1">
    <source>
        <dbReference type="ARBA" id="ARBA00004141"/>
    </source>
</evidence>
<evidence type="ECO:0000256" key="3">
    <source>
        <dbReference type="ARBA" id="ARBA00022692"/>
    </source>
</evidence>
<sequence>MTTETLQTPVLRTAAGRAIPFLAGAGFVVFWSSGFIGARWGTEYSSAVDLLAWRFLIAGGLAAMVLLVRRPRFTQRDVVTHLGMALLTQFVYLGLIFIGIDHGIPAGVTALIGSLQPLLIATVAGPLLGEHVTPRQWIGLALGLVGVGLVVAEDLGEGHTSLLLFLLPLGGLLGLVAGTCLERTRKPTAGLVDALCLQSLASCVMFIAVATATGQMTVHGEPGFYGAAVWLVVLSTGGGWGLYLVNLRLSGATRISSLMYLVPPTTMVIAFFAFNETIGLLALAGMVVCAVAVLLIRFRGRLGPV</sequence>
<feature type="transmembrane region" description="Helical" evidence="6">
    <location>
        <begin position="106"/>
        <end position="125"/>
    </location>
</feature>
<name>A0A4R6JG50_9ACTN</name>
<dbReference type="GO" id="GO:0016020">
    <property type="term" value="C:membrane"/>
    <property type="evidence" value="ECO:0007669"/>
    <property type="project" value="UniProtKB-SubCell"/>
</dbReference>
<accession>A0A4R6JG50</accession>
<gene>
    <name evidence="8" type="ORF">EV643_12611</name>
</gene>
<organism evidence="8 9">
    <name type="scientific">Kribbella caucasensis</name>
    <dbReference type="NCBI Taxonomy" id="2512215"/>
    <lineage>
        <taxon>Bacteria</taxon>
        <taxon>Bacillati</taxon>
        <taxon>Actinomycetota</taxon>
        <taxon>Actinomycetes</taxon>
        <taxon>Propionibacteriales</taxon>
        <taxon>Kribbellaceae</taxon>
        <taxon>Kribbella</taxon>
    </lineage>
</organism>